<sequence length="257" mass="30157">MNPIEHLSKLANMKHIQSPHWERNPLKIKSNPVVSLPPGYLDKINDKKPPAKEISQKEAGQLFSRIARKICPEKWDKFGFEFTRNTKSVANFCMKQVSQKNNRGIFLLGKPGSGKSTMFKILRLWIMQFSDLESQRFNIVSTQDMVSAYEKDGDEGLKKYMSGNWLFDDIDTEENAVHYGKKEDILRRILERRYAKMDEQQIITHLCTNLTKEQFVERYGQRVGSRMNEMFDLAILSEKDYRHVNRDKRLNATKYNN</sequence>
<keyword evidence="2" id="KW-1185">Reference proteome</keyword>
<dbReference type="KEGG" id="oho:Oweho_0013"/>
<dbReference type="AlphaFoldDB" id="G8R529"/>
<protein>
    <submittedName>
        <fullName evidence="1">DNA replication protein</fullName>
    </submittedName>
</protein>
<dbReference type="SUPFAM" id="SSF52540">
    <property type="entry name" value="P-loop containing nucleoside triphosphate hydrolases"/>
    <property type="match status" value="1"/>
</dbReference>
<dbReference type="Gene3D" id="3.40.50.300">
    <property type="entry name" value="P-loop containing nucleotide triphosphate hydrolases"/>
    <property type="match status" value="1"/>
</dbReference>
<dbReference type="STRING" id="926562.Oweho_0013"/>
<dbReference type="HOGENOM" id="CLU_1081165_0_0_10"/>
<name>G8R529_OWEHD</name>
<proteinExistence type="predicted"/>
<gene>
    <name evidence="1" type="ordered locus">Oweho_0013</name>
</gene>
<evidence type="ECO:0000313" key="2">
    <source>
        <dbReference type="Proteomes" id="UP000005631"/>
    </source>
</evidence>
<dbReference type="Proteomes" id="UP000005631">
    <property type="component" value="Chromosome"/>
</dbReference>
<evidence type="ECO:0000313" key="1">
    <source>
        <dbReference type="EMBL" id="AEV31040.1"/>
    </source>
</evidence>
<reference evidence="1 2" key="1">
    <citation type="journal article" date="2012" name="Stand. Genomic Sci.">
        <title>Genome sequence of the orange-pigmented seawater bacterium Owenweeksia hongkongensis type strain (UST20020801(T)).</title>
        <authorList>
            <person name="Riedel T."/>
            <person name="Held B."/>
            <person name="Nolan M."/>
            <person name="Lucas S."/>
            <person name="Lapidus A."/>
            <person name="Tice H."/>
            <person name="Del Rio T.G."/>
            <person name="Cheng J.F."/>
            <person name="Han C."/>
            <person name="Tapia R."/>
            <person name="Goodwin L.A."/>
            <person name="Pitluck S."/>
            <person name="Liolios K."/>
            <person name="Mavromatis K."/>
            <person name="Pagani I."/>
            <person name="Ivanova N."/>
            <person name="Mikhailova N."/>
            <person name="Pati A."/>
            <person name="Chen A."/>
            <person name="Palaniappan K."/>
            <person name="Rohde M."/>
            <person name="Tindall B.J."/>
            <person name="Detter J.C."/>
            <person name="Goker M."/>
            <person name="Woyke T."/>
            <person name="Bristow J."/>
            <person name="Eisen J.A."/>
            <person name="Markowitz V."/>
            <person name="Hugenholtz P."/>
            <person name="Klenk H.P."/>
            <person name="Kyrpides N.C."/>
        </authorList>
    </citation>
    <scope>NUCLEOTIDE SEQUENCE</scope>
    <source>
        <strain evidence="2">DSM 17368 / JCM 12287 / NRRL B-23963</strain>
    </source>
</reference>
<dbReference type="InterPro" id="IPR027417">
    <property type="entry name" value="P-loop_NTPase"/>
</dbReference>
<organism evidence="1 2">
    <name type="scientific">Owenweeksia hongkongensis (strain DSM 17368 / CIP 108786 / JCM 12287 / NRRL B-23963 / UST20020801)</name>
    <dbReference type="NCBI Taxonomy" id="926562"/>
    <lineage>
        <taxon>Bacteria</taxon>
        <taxon>Pseudomonadati</taxon>
        <taxon>Bacteroidota</taxon>
        <taxon>Flavobacteriia</taxon>
        <taxon>Flavobacteriales</taxon>
        <taxon>Owenweeksiaceae</taxon>
        <taxon>Owenweeksia</taxon>
    </lineage>
</organism>
<dbReference type="eggNOG" id="COG1484">
    <property type="taxonomic scope" value="Bacteria"/>
</dbReference>
<accession>G8R529</accession>
<dbReference type="EMBL" id="CP003156">
    <property type="protein sequence ID" value="AEV31040.1"/>
    <property type="molecule type" value="Genomic_DNA"/>
</dbReference>